<accession>A0A0A8YD08</accession>
<proteinExistence type="predicted"/>
<dbReference type="EMBL" id="GBRH01274447">
    <property type="protein sequence ID" value="JAD23448.1"/>
    <property type="molecule type" value="Transcribed_RNA"/>
</dbReference>
<dbReference type="AlphaFoldDB" id="A0A0A8YD08"/>
<sequence length="31" mass="3802">MLQIRCVHYIICTENDTKRPSPWRKMVLKQL</sequence>
<reference evidence="1" key="2">
    <citation type="journal article" date="2015" name="Data Brief">
        <title>Shoot transcriptome of the giant reed, Arundo donax.</title>
        <authorList>
            <person name="Barrero R.A."/>
            <person name="Guerrero F.D."/>
            <person name="Moolhuijzen P."/>
            <person name="Goolsby J.A."/>
            <person name="Tidwell J."/>
            <person name="Bellgard S.E."/>
            <person name="Bellgard M.I."/>
        </authorList>
    </citation>
    <scope>NUCLEOTIDE SEQUENCE</scope>
    <source>
        <tissue evidence="1">Shoot tissue taken approximately 20 cm above the soil surface</tissue>
    </source>
</reference>
<protein>
    <submittedName>
        <fullName evidence="1">Lem1</fullName>
    </submittedName>
</protein>
<organism evidence="1">
    <name type="scientific">Arundo donax</name>
    <name type="common">Giant reed</name>
    <name type="synonym">Donax arundinaceus</name>
    <dbReference type="NCBI Taxonomy" id="35708"/>
    <lineage>
        <taxon>Eukaryota</taxon>
        <taxon>Viridiplantae</taxon>
        <taxon>Streptophyta</taxon>
        <taxon>Embryophyta</taxon>
        <taxon>Tracheophyta</taxon>
        <taxon>Spermatophyta</taxon>
        <taxon>Magnoliopsida</taxon>
        <taxon>Liliopsida</taxon>
        <taxon>Poales</taxon>
        <taxon>Poaceae</taxon>
        <taxon>PACMAD clade</taxon>
        <taxon>Arundinoideae</taxon>
        <taxon>Arundineae</taxon>
        <taxon>Arundo</taxon>
    </lineage>
</organism>
<evidence type="ECO:0000313" key="1">
    <source>
        <dbReference type="EMBL" id="JAD23448.1"/>
    </source>
</evidence>
<reference evidence="1" key="1">
    <citation type="submission" date="2014-09" db="EMBL/GenBank/DDBJ databases">
        <authorList>
            <person name="Magalhaes I.L.F."/>
            <person name="Oliveira U."/>
            <person name="Santos F.R."/>
            <person name="Vidigal T.H.D.A."/>
            <person name="Brescovit A.D."/>
            <person name="Santos A.J."/>
        </authorList>
    </citation>
    <scope>NUCLEOTIDE SEQUENCE</scope>
    <source>
        <tissue evidence="1">Shoot tissue taken approximately 20 cm above the soil surface</tissue>
    </source>
</reference>
<name>A0A0A8YD08_ARUDO</name>